<keyword evidence="4" id="KW-0175">Coiled coil</keyword>
<reference evidence="7 8" key="1">
    <citation type="journal article" date="2018" name="Proc. Natl. Acad. Sci. U.S.A.">
        <title>Draft genome sequence of Camellia sinensis var. sinensis provides insights into the evolution of the tea genome and tea quality.</title>
        <authorList>
            <person name="Wei C."/>
            <person name="Yang H."/>
            <person name="Wang S."/>
            <person name="Zhao J."/>
            <person name="Liu C."/>
            <person name="Gao L."/>
            <person name="Xia E."/>
            <person name="Lu Y."/>
            <person name="Tai Y."/>
            <person name="She G."/>
            <person name="Sun J."/>
            <person name="Cao H."/>
            <person name="Tong W."/>
            <person name="Gao Q."/>
            <person name="Li Y."/>
            <person name="Deng W."/>
            <person name="Jiang X."/>
            <person name="Wang W."/>
            <person name="Chen Q."/>
            <person name="Zhang S."/>
            <person name="Li H."/>
            <person name="Wu J."/>
            <person name="Wang P."/>
            <person name="Li P."/>
            <person name="Shi C."/>
            <person name="Zheng F."/>
            <person name="Jian J."/>
            <person name="Huang B."/>
            <person name="Shan D."/>
            <person name="Shi M."/>
            <person name="Fang C."/>
            <person name="Yue Y."/>
            <person name="Li F."/>
            <person name="Li D."/>
            <person name="Wei S."/>
            <person name="Han B."/>
            <person name="Jiang C."/>
            <person name="Yin Y."/>
            <person name="Xia T."/>
            <person name="Zhang Z."/>
            <person name="Bennetzen J.L."/>
            <person name="Zhao S."/>
            <person name="Wan X."/>
        </authorList>
    </citation>
    <scope>NUCLEOTIDE SEQUENCE [LARGE SCALE GENOMIC DNA]</scope>
    <source>
        <strain evidence="8">cv. Shuchazao</strain>
        <tissue evidence="7">Leaf</tissue>
    </source>
</reference>
<organism evidence="7 8">
    <name type="scientific">Camellia sinensis var. sinensis</name>
    <name type="common">China tea</name>
    <dbReference type="NCBI Taxonomy" id="542762"/>
    <lineage>
        <taxon>Eukaryota</taxon>
        <taxon>Viridiplantae</taxon>
        <taxon>Streptophyta</taxon>
        <taxon>Embryophyta</taxon>
        <taxon>Tracheophyta</taxon>
        <taxon>Spermatophyta</taxon>
        <taxon>Magnoliopsida</taxon>
        <taxon>eudicotyledons</taxon>
        <taxon>Gunneridae</taxon>
        <taxon>Pentapetalae</taxon>
        <taxon>asterids</taxon>
        <taxon>Ericales</taxon>
        <taxon>Theaceae</taxon>
        <taxon>Camellia</taxon>
    </lineage>
</organism>
<feature type="domain" description="BZIP" evidence="6">
    <location>
        <begin position="267"/>
        <end position="310"/>
    </location>
</feature>
<evidence type="ECO:0000256" key="4">
    <source>
        <dbReference type="SAM" id="Coils"/>
    </source>
</evidence>
<protein>
    <recommendedName>
        <fullName evidence="6">BZIP domain-containing protein</fullName>
    </recommendedName>
</protein>
<dbReference type="InterPro" id="IPR046347">
    <property type="entry name" value="bZIP_sf"/>
</dbReference>
<dbReference type="SMART" id="SM00338">
    <property type="entry name" value="BRLZ"/>
    <property type="match status" value="1"/>
</dbReference>
<dbReference type="Gene3D" id="1.20.5.170">
    <property type="match status" value="1"/>
</dbReference>
<evidence type="ECO:0000256" key="3">
    <source>
        <dbReference type="ARBA" id="ARBA00023242"/>
    </source>
</evidence>
<evidence type="ECO:0000256" key="1">
    <source>
        <dbReference type="ARBA" id="ARBA00004123"/>
    </source>
</evidence>
<dbReference type="InterPro" id="IPR004827">
    <property type="entry name" value="bZIP"/>
</dbReference>
<keyword evidence="2" id="KW-0238">DNA-binding</keyword>
<keyword evidence="8" id="KW-1185">Reference proteome</keyword>
<dbReference type="FunFam" id="1.20.5.170:FF:000036">
    <property type="entry name" value="ABSCISIC ACID-INSENSITIVE 5-like protein 2"/>
    <property type="match status" value="1"/>
</dbReference>
<comment type="subcellular location">
    <subcellularLocation>
        <location evidence="1">Nucleus</location>
    </subcellularLocation>
</comment>
<accession>A0A4S4DBN7</accession>
<sequence>MDTSDPASITCGEVKSELPHHPSKKPLKNHSNSSSNKQTSIFSLTIDEFQYKSGRSFGSMNIDEFLNSVWGVDGNPVYSNTNQNEATDDENAATPIDLPRQGSFSIPTPLCNKTVEEVWAEINRSQSPQHNLNGISDDFFERQQTFGEMTLEDFLVKVGVIQETTDISQQKVADDFQNHSGNFPCNETCLDPSIGSRPMMGLEFSHPSSENNFLGNGSPMYQVFTPNAGFVGEPSNNIGNEKCNGVREVEEPHTKKRMTSGIMELAVERRHRRMIKNRESAARSRARKQAYTAELEIELNQLREENSRLKLIVELKEKAHWTAEKFKKMRRTSSLDW</sequence>
<dbReference type="SUPFAM" id="SSF57959">
    <property type="entry name" value="Leucine zipper domain"/>
    <property type="match status" value="1"/>
</dbReference>
<dbReference type="EMBL" id="SDRB02011936">
    <property type="protein sequence ID" value="THF99533.1"/>
    <property type="molecule type" value="Genomic_DNA"/>
</dbReference>
<evidence type="ECO:0000313" key="8">
    <source>
        <dbReference type="Proteomes" id="UP000306102"/>
    </source>
</evidence>
<dbReference type="Pfam" id="PF00170">
    <property type="entry name" value="bZIP_1"/>
    <property type="match status" value="1"/>
</dbReference>
<name>A0A4S4DBN7_CAMSN</name>
<feature type="coiled-coil region" evidence="4">
    <location>
        <begin position="285"/>
        <end position="319"/>
    </location>
</feature>
<dbReference type="Proteomes" id="UP000306102">
    <property type="component" value="Unassembled WGS sequence"/>
</dbReference>
<dbReference type="GO" id="GO:0003677">
    <property type="term" value="F:DNA binding"/>
    <property type="evidence" value="ECO:0007669"/>
    <property type="project" value="UniProtKB-KW"/>
</dbReference>
<keyword evidence="3" id="KW-0539">Nucleus</keyword>
<dbReference type="AlphaFoldDB" id="A0A4S4DBN7"/>
<evidence type="ECO:0000256" key="2">
    <source>
        <dbReference type="ARBA" id="ARBA00023125"/>
    </source>
</evidence>
<feature type="region of interest" description="Disordered" evidence="5">
    <location>
        <begin position="79"/>
        <end position="107"/>
    </location>
</feature>
<evidence type="ECO:0000256" key="5">
    <source>
        <dbReference type="SAM" id="MobiDB-lite"/>
    </source>
</evidence>
<evidence type="ECO:0000259" key="6">
    <source>
        <dbReference type="PROSITE" id="PS50217"/>
    </source>
</evidence>
<comment type="caution">
    <text evidence="7">The sequence shown here is derived from an EMBL/GenBank/DDBJ whole genome shotgun (WGS) entry which is preliminary data.</text>
</comment>
<feature type="region of interest" description="Disordered" evidence="5">
    <location>
        <begin position="1"/>
        <end position="37"/>
    </location>
</feature>
<dbReference type="STRING" id="542762.A0A4S4DBN7"/>
<dbReference type="PANTHER" id="PTHR22952:SF175">
    <property type="entry name" value="PROTEIN ABSCISIC ACID-INSENSITIVE 5"/>
    <property type="match status" value="1"/>
</dbReference>
<dbReference type="GO" id="GO:0005634">
    <property type="term" value="C:nucleus"/>
    <property type="evidence" value="ECO:0007669"/>
    <property type="project" value="UniProtKB-SubCell"/>
</dbReference>
<dbReference type="GO" id="GO:0003700">
    <property type="term" value="F:DNA-binding transcription factor activity"/>
    <property type="evidence" value="ECO:0007669"/>
    <property type="project" value="InterPro"/>
</dbReference>
<dbReference type="PANTHER" id="PTHR22952">
    <property type="entry name" value="CAMP-RESPONSE ELEMENT BINDING PROTEIN-RELATED"/>
    <property type="match status" value="1"/>
</dbReference>
<gene>
    <name evidence="7" type="ORF">TEA_002985</name>
</gene>
<dbReference type="PROSITE" id="PS50217">
    <property type="entry name" value="BZIP"/>
    <property type="match status" value="1"/>
</dbReference>
<dbReference type="PROSITE" id="PS00036">
    <property type="entry name" value="BZIP_BASIC"/>
    <property type="match status" value="1"/>
</dbReference>
<dbReference type="InterPro" id="IPR043452">
    <property type="entry name" value="BZIP46-like"/>
</dbReference>
<dbReference type="GO" id="GO:0045893">
    <property type="term" value="P:positive regulation of DNA-templated transcription"/>
    <property type="evidence" value="ECO:0007669"/>
    <property type="project" value="InterPro"/>
</dbReference>
<evidence type="ECO:0000313" key="7">
    <source>
        <dbReference type="EMBL" id="THF99533.1"/>
    </source>
</evidence>
<proteinExistence type="predicted"/>
<dbReference type="CDD" id="cd14707">
    <property type="entry name" value="bZIP_plant_BZIP46"/>
    <property type="match status" value="1"/>
</dbReference>